<evidence type="ECO:0000259" key="3">
    <source>
        <dbReference type="Pfam" id="PF23375"/>
    </source>
</evidence>
<comment type="caution">
    <text evidence="5">The sequence shown here is derived from an EMBL/GenBank/DDBJ whole genome shotgun (WGS) entry which is preliminary data.</text>
</comment>
<dbReference type="Pfam" id="PF23379">
    <property type="entry name" value="DUF7096"/>
    <property type="match status" value="1"/>
</dbReference>
<protein>
    <recommendedName>
        <fullName evidence="7">DUF4349 domain-containing protein</fullName>
    </recommendedName>
</protein>
<accession>A0ABD5U9G4</accession>
<evidence type="ECO:0000313" key="6">
    <source>
        <dbReference type="Proteomes" id="UP001596406"/>
    </source>
</evidence>
<reference evidence="5 6" key="1">
    <citation type="journal article" date="2019" name="Int. J. Syst. Evol. Microbiol.">
        <title>The Global Catalogue of Microorganisms (GCM) 10K type strain sequencing project: providing services to taxonomists for standard genome sequencing and annotation.</title>
        <authorList>
            <consortium name="The Broad Institute Genomics Platform"/>
            <consortium name="The Broad Institute Genome Sequencing Center for Infectious Disease"/>
            <person name="Wu L."/>
            <person name="Ma J."/>
        </authorList>
    </citation>
    <scope>NUCLEOTIDE SEQUENCE [LARGE SCALE GENOMIC DNA]</scope>
    <source>
        <strain evidence="5 6">PSRA2</strain>
    </source>
</reference>
<feature type="domain" description="Fibronectin-III type-like" evidence="2">
    <location>
        <begin position="330"/>
        <end position="399"/>
    </location>
</feature>
<evidence type="ECO:0008006" key="7">
    <source>
        <dbReference type="Google" id="ProtNLM"/>
    </source>
</evidence>
<dbReference type="InterPro" id="IPR055522">
    <property type="entry name" value="DUF7096"/>
</dbReference>
<name>A0ABD5U9G4_9EURY</name>
<dbReference type="InterPro" id="IPR055520">
    <property type="entry name" value="DUF7094"/>
</dbReference>
<feature type="domain" description="DUF7096" evidence="4">
    <location>
        <begin position="1"/>
        <end position="206"/>
    </location>
</feature>
<dbReference type="EMBL" id="JBHSXM010000001">
    <property type="protein sequence ID" value="MFC6837180.1"/>
    <property type="molecule type" value="Genomic_DNA"/>
</dbReference>
<dbReference type="Pfam" id="PF23375">
    <property type="entry name" value="DUF7094"/>
    <property type="match status" value="1"/>
</dbReference>
<dbReference type="AlphaFoldDB" id="A0ABD5U9G4"/>
<dbReference type="InterPro" id="IPR056397">
    <property type="entry name" value="Fn3_arc"/>
</dbReference>
<organism evidence="5 6">
    <name type="scientific">Halomarina ordinaria</name>
    <dbReference type="NCBI Taxonomy" id="3033939"/>
    <lineage>
        <taxon>Archaea</taxon>
        <taxon>Methanobacteriati</taxon>
        <taxon>Methanobacteriota</taxon>
        <taxon>Stenosarchaea group</taxon>
        <taxon>Halobacteria</taxon>
        <taxon>Halobacteriales</taxon>
        <taxon>Natronomonadaceae</taxon>
        <taxon>Halomarina</taxon>
    </lineage>
</organism>
<gene>
    <name evidence="5" type="ORF">ACFQHK_11750</name>
</gene>
<dbReference type="RefSeq" id="WP_304448847.1">
    <property type="nucleotide sequence ID" value="NZ_JARRAH010000001.1"/>
</dbReference>
<feature type="region of interest" description="Disordered" evidence="1">
    <location>
        <begin position="390"/>
        <end position="423"/>
    </location>
</feature>
<sequence length="423" mass="45435">MERALAVVLALCCVLSMSAAAVPLTESTPRAVERDTPPAAMPVVTVNDTTNYLDLNRSEDVETEFGTPGIDVSASLATDTAATRGELDRRALDRAYSEAETTEERRAVLLGYTQRAENLTADLRSSERRALARFVAGQLSAERYLQTLAELHVEAERTSALLDRLATLQRRTDDAVPASRLNAVQADLVALEGPVRDRLASVYSGSESPERVAVEATGTGVVLSVIVERDGRPVYVREAYLGEIREASSGEDQYGGIDDIQRRAEELYPWASSDDFPTGSIRIDGLEEVYRFSTPHPQGELTTFIDGQSDSVFREYQEKDLALVPVTEVERGSEAGLELAVSRTYPGGPVLVETRAGDESVNATVTVDDEEVGTTGADGERWVLMPSGDPVTVSATTPDAGPASVTVPRPEPDANVTVGSEGS</sequence>
<evidence type="ECO:0000259" key="4">
    <source>
        <dbReference type="Pfam" id="PF23379"/>
    </source>
</evidence>
<evidence type="ECO:0000259" key="2">
    <source>
        <dbReference type="Pfam" id="PF23374"/>
    </source>
</evidence>
<proteinExistence type="predicted"/>
<evidence type="ECO:0000256" key="1">
    <source>
        <dbReference type="SAM" id="MobiDB-lite"/>
    </source>
</evidence>
<dbReference type="Proteomes" id="UP001596406">
    <property type="component" value="Unassembled WGS sequence"/>
</dbReference>
<evidence type="ECO:0000313" key="5">
    <source>
        <dbReference type="EMBL" id="MFC6837180.1"/>
    </source>
</evidence>
<feature type="domain" description="DUF7094" evidence="3">
    <location>
        <begin position="212"/>
        <end position="324"/>
    </location>
</feature>
<keyword evidence="6" id="KW-1185">Reference proteome</keyword>
<dbReference type="Pfam" id="PF23374">
    <property type="entry name" value="Fn3_arc"/>
    <property type="match status" value="1"/>
</dbReference>